<evidence type="ECO:0000256" key="1">
    <source>
        <dbReference type="SAM" id="MobiDB-lite"/>
    </source>
</evidence>
<dbReference type="RefSeq" id="WP_177190295.1">
    <property type="nucleotide sequence ID" value="NZ_FOUZ01000008.1"/>
</dbReference>
<feature type="signal peptide" evidence="2">
    <location>
        <begin position="1"/>
        <end position="18"/>
    </location>
</feature>
<protein>
    <submittedName>
        <fullName evidence="3">Uncharacterized protein</fullName>
    </submittedName>
</protein>
<sequence>MLQLILSLLGFLFPSQNAHTISQDQNPIVMQSSTDNGLDDDTNGEIGQIPPKK</sequence>
<accession>A0A1I4X7Z5</accession>
<reference evidence="4" key="1">
    <citation type="submission" date="2016-10" db="EMBL/GenBank/DDBJ databases">
        <authorList>
            <person name="Varghese N."/>
            <person name="Submissions S."/>
        </authorList>
    </citation>
    <scope>NUCLEOTIDE SEQUENCE [LARGE SCALE GENOMIC DNA]</scope>
    <source>
        <strain evidence="4">XJ109</strain>
    </source>
</reference>
<keyword evidence="4" id="KW-1185">Reference proteome</keyword>
<name>A0A1I4X7Z5_9FLAO</name>
<gene>
    <name evidence="3" type="ORF">SAMN05421738_108142</name>
</gene>
<proteinExistence type="predicted"/>
<organism evidence="3 4">
    <name type="scientific">Algoriella xinjiangensis</name>
    <dbReference type="NCBI Taxonomy" id="684065"/>
    <lineage>
        <taxon>Bacteria</taxon>
        <taxon>Pseudomonadati</taxon>
        <taxon>Bacteroidota</taxon>
        <taxon>Flavobacteriia</taxon>
        <taxon>Flavobacteriales</taxon>
        <taxon>Weeksellaceae</taxon>
        <taxon>Algoriella</taxon>
    </lineage>
</organism>
<keyword evidence="2" id="KW-0732">Signal</keyword>
<dbReference type="AlphaFoldDB" id="A0A1I4X7Z5"/>
<evidence type="ECO:0000313" key="4">
    <source>
        <dbReference type="Proteomes" id="UP000199149"/>
    </source>
</evidence>
<dbReference type="EMBL" id="FOUZ01000008">
    <property type="protein sequence ID" value="SFN22088.1"/>
    <property type="molecule type" value="Genomic_DNA"/>
</dbReference>
<feature type="region of interest" description="Disordered" evidence="1">
    <location>
        <begin position="22"/>
        <end position="53"/>
    </location>
</feature>
<dbReference type="STRING" id="684065.SAMN05421738_108142"/>
<evidence type="ECO:0000256" key="2">
    <source>
        <dbReference type="SAM" id="SignalP"/>
    </source>
</evidence>
<dbReference type="Proteomes" id="UP000199149">
    <property type="component" value="Unassembled WGS sequence"/>
</dbReference>
<feature type="compositionally biased region" description="Polar residues" evidence="1">
    <location>
        <begin position="22"/>
        <end position="36"/>
    </location>
</feature>
<feature type="chain" id="PRO_5011722394" evidence="2">
    <location>
        <begin position="19"/>
        <end position="53"/>
    </location>
</feature>
<evidence type="ECO:0000313" key="3">
    <source>
        <dbReference type="EMBL" id="SFN22088.1"/>
    </source>
</evidence>